<dbReference type="eggNOG" id="arCOG01707">
    <property type="taxonomic scope" value="Archaea"/>
</dbReference>
<dbReference type="Gene3D" id="1.10.540.10">
    <property type="entry name" value="Acyl-CoA dehydrogenase/oxidase, N-terminal domain"/>
    <property type="match status" value="1"/>
</dbReference>
<dbReference type="InterPro" id="IPR009075">
    <property type="entry name" value="AcylCo_DH/oxidase_C"/>
</dbReference>
<dbReference type="Gene3D" id="2.40.110.10">
    <property type="entry name" value="Butyryl-CoA Dehydrogenase, subunit A, domain 2"/>
    <property type="match status" value="1"/>
</dbReference>
<dbReference type="Pfam" id="PF02771">
    <property type="entry name" value="Acyl-CoA_dh_N"/>
    <property type="match status" value="1"/>
</dbReference>
<accession>O29271</accession>
<dbReference type="Pfam" id="PF02770">
    <property type="entry name" value="Acyl-CoA_dh_M"/>
    <property type="match status" value="1"/>
</dbReference>
<dbReference type="GO" id="GO:0033539">
    <property type="term" value="P:fatty acid beta-oxidation using acyl-CoA dehydrogenase"/>
    <property type="evidence" value="ECO:0007669"/>
    <property type="project" value="TreeGrafter"/>
</dbReference>
<evidence type="ECO:0000259" key="8">
    <source>
        <dbReference type="Pfam" id="PF00441"/>
    </source>
</evidence>
<dbReference type="EMBL" id="AE000782">
    <property type="protein sequence ID" value="AAB90252.1"/>
    <property type="molecule type" value="Genomic_DNA"/>
</dbReference>
<keyword evidence="3 7" id="KW-0285">Flavoprotein</keyword>
<dbReference type="SUPFAM" id="SSF47203">
    <property type="entry name" value="Acyl-CoA dehydrogenase C-terminal domain-like"/>
    <property type="match status" value="1"/>
</dbReference>
<dbReference type="PANTHER" id="PTHR42807:SF1">
    <property type="entry name" value="GLUTARYL-COA DEHYDROGENASE, MITOCHONDRIAL"/>
    <property type="match status" value="1"/>
</dbReference>
<dbReference type="InterPro" id="IPR046373">
    <property type="entry name" value="Acyl-CoA_Oxase/DH_mid-dom_sf"/>
</dbReference>
<dbReference type="STRING" id="224325.AF_0991"/>
<keyword evidence="5" id="KW-0809">Transit peptide</keyword>
<dbReference type="SUPFAM" id="SSF56645">
    <property type="entry name" value="Acyl-CoA dehydrogenase NM domain-like"/>
    <property type="match status" value="1"/>
</dbReference>
<organism evidence="11 12">
    <name type="scientific">Archaeoglobus fulgidus (strain ATCC 49558 / DSM 4304 / JCM 9628 / NBRC 100126 / VC-16)</name>
    <dbReference type="NCBI Taxonomy" id="224325"/>
    <lineage>
        <taxon>Archaea</taxon>
        <taxon>Methanobacteriati</taxon>
        <taxon>Methanobacteriota</taxon>
        <taxon>Archaeoglobi</taxon>
        <taxon>Archaeoglobales</taxon>
        <taxon>Archaeoglobaceae</taxon>
        <taxon>Archaeoglobus</taxon>
    </lineage>
</organism>
<dbReference type="RefSeq" id="WP_010878491.1">
    <property type="nucleotide sequence ID" value="NC_000917.1"/>
</dbReference>
<dbReference type="PhylomeDB" id="O29271"/>
<gene>
    <name evidence="11" type="ordered locus">AF_0991</name>
</gene>
<dbReference type="CDD" id="cd01151">
    <property type="entry name" value="GCD"/>
    <property type="match status" value="1"/>
</dbReference>
<evidence type="ECO:0000313" key="11">
    <source>
        <dbReference type="EMBL" id="AAB90252.1"/>
    </source>
</evidence>
<dbReference type="PaxDb" id="224325-AF_0991"/>
<dbReference type="InterPro" id="IPR009100">
    <property type="entry name" value="AcylCoA_DH/oxidase_NM_dom_sf"/>
</dbReference>
<evidence type="ECO:0000256" key="1">
    <source>
        <dbReference type="ARBA" id="ARBA00001974"/>
    </source>
</evidence>
<sequence length="395" mass="44043">MFRGVDFYNVDELLSDEDRLVRQSVREFLEKEVVPLVADAWHEEKPLNFHELGKKFGELGMLGTFLPEEYGCPGMTYTTFGVVCQEVERVDSALRSFVAVTSGLVMYPIWRYGSEEQKGEYLPKLARGEIIGAFGLTEPNHGSDPGSMEATARRDGDEWVLNGTKTWISEADVADIAVVWARDVEDGKIKGFIVERGTKGFQQTAITKKASMRAGSVGELGLVNCRVPEENRLPEARGLGAPLSCLNQARFGISWGAIGAAMDCYETALNYTKERKQFGAPLASYQLVQEKLVNMLIEITKGQLLAWRLAKLMDEGKATTEQISMAKKNNVRVARYCARTARELLGANGISLDYSPIRHMANIESVYTYEGTDDIHTLILGRAITGYQAFRRELR</sequence>
<feature type="domain" description="Acyl-CoA oxidase/dehydrogenase middle" evidence="9">
    <location>
        <begin position="133"/>
        <end position="224"/>
    </location>
</feature>
<feature type="domain" description="Acyl-CoA dehydrogenase/oxidase C-terminal" evidence="8">
    <location>
        <begin position="237"/>
        <end position="384"/>
    </location>
</feature>
<evidence type="ECO:0000256" key="7">
    <source>
        <dbReference type="RuleBase" id="RU362125"/>
    </source>
</evidence>
<proteinExistence type="inferred from homology"/>
<feature type="domain" description="Acyl-CoA dehydrogenase/oxidase N-terminal" evidence="10">
    <location>
        <begin position="15"/>
        <end position="129"/>
    </location>
</feature>
<dbReference type="InterPro" id="IPR013786">
    <property type="entry name" value="AcylCoA_DH/ox_N"/>
</dbReference>
<dbReference type="GO" id="GO:0046949">
    <property type="term" value="P:fatty-acyl-CoA biosynthetic process"/>
    <property type="evidence" value="ECO:0007669"/>
    <property type="project" value="TreeGrafter"/>
</dbReference>
<dbReference type="EnsemblBacteria" id="AAB90252">
    <property type="protein sequence ID" value="AAB90252"/>
    <property type="gene ID" value="AF_0991"/>
</dbReference>
<evidence type="ECO:0000313" key="12">
    <source>
        <dbReference type="Proteomes" id="UP000002199"/>
    </source>
</evidence>
<dbReference type="GeneID" id="1484214"/>
<dbReference type="InterPro" id="IPR006091">
    <property type="entry name" value="Acyl-CoA_Oxase/DH_mid-dom"/>
</dbReference>
<keyword evidence="6 7" id="KW-0560">Oxidoreductase</keyword>
<evidence type="ECO:0000256" key="5">
    <source>
        <dbReference type="ARBA" id="ARBA00022946"/>
    </source>
</evidence>
<evidence type="ECO:0000256" key="6">
    <source>
        <dbReference type="ARBA" id="ARBA00023002"/>
    </source>
</evidence>
<dbReference type="GO" id="GO:0004361">
    <property type="term" value="F:glutaryl-CoA dehydrogenase activity"/>
    <property type="evidence" value="ECO:0007669"/>
    <property type="project" value="TreeGrafter"/>
</dbReference>
<evidence type="ECO:0000256" key="3">
    <source>
        <dbReference type="ARBA" id="ARBA00022630"/>
    </source>
</evidence>
<dbReference type="InterPro" id="IPR036250">
    <property type="entry name" value="AcylCo_DH-like_C"/>
</dbReference>
<dbReference type="OrthoDB" id="275197at2157"/>
<dbReference type="FunFam" id="1.10.540.10:FF:000026">
    <property type="entry name" value="Acyl-CoA dehydrogenase medium chain"/>
    <property type="match status" value="1"/>
</dbReference>
<dbReference type="HOGENOM" id="CLU_018204_8_0_2"/>
<dbReference type="GO" id="GO:0000062">
    <property type="term" value="F:fatty-acyl-CoA binding"/>
    <property type="evidence" value="ECO:0007669"/>
    <property type="project" value="TreeGrafter"/>
</dbReference>
<dbReference type="PIR" id="G69373">
    <property type="entry name" value="G69373"/>
</dbReference>
<dbReference type="Proteomes" id="UP000002199">
    <property type="component" value="Chromosome"/>
</dbReference>
<keyword evidence="4 7" id="KW-0274">FAD</keyword>
<protein>
    <submittedName>
        <fullName evidence="11">Glutaryl-CoA dehydrogenase (GcdH)</fullName>
    </submittedName>
</protein>
<dbReference type="Gene3D" id="1.20.140.10">
    <property type="entry name" value="Butyryl-CoA Dehydrogenase, subunit A, domain 3"/>
    <property type="match status" value="1"/>
</dbReference>
<keyword evidence="12" id="KW-1185">Reference proteome</keyword>
<dbReference type="KEGG" id="afu:AF_0991"/>
<dbReference type="AlphaFoldDB" id="O29271"/>
<dbReference type="InterPro" id="IPR052033">
    <property type="entry name" value="Glutaryl-CoA_DH_mitochondrial"/>
</dbReference>
<dbReference type="PANTHER" id="PTHR42807">
    <property type="entry name" value="GLUTARYL-COA DEHYDROGENASE, MITOCHONDRIAL"/>
    <property type="match status" value="1"/>
</dbReference>
<dbReference type="InterPro" id="IPR037069">
    <property type="entry name" value="AcylCoA_DH/ox_N_sf"/>
</dbReference>
<name>O29271_ARCFU</name>
<evidence type="ECO:0000256" key="2">
    <source>
        <dbReference type="ARBA" id="ARBA00009347"/>
    </source>
</evidence>
<evidence type="ECO:0000259" key="10">
    <source>
        <dbReference type="Pfam" id="PF02771"/>
    </source>
</evidence>
<dbReference type="Pfam" id="PF00441">
    <property type="entry name" value="Acyl-CoA_dh_1"/>
    <property type="match status" value="1"/>
</dbReference>
<comment type="cofactor">
    <cofactor evidence="1 7">
        <name>FAD</name>
        <dbReference type="ChEBI" id="CHEBI:57692"/>
    </cofactor>
</comment>
<evidence type="ECO:0000259" key="9">
    <source>
        <dbReference type="Pfam" id="PF02770"/>
    </source>
</evidence>
<evidence type="ECO:0000256" key="4">
    <source>
        <dbReference type="ARBA" id="ARBA00022827"/>
    </source>
</evidence>
<dbReference type="GO" id="GO:0050660">
    <property type="term" value="F:flavin adenine dinucleotide binding"/>
    <property type="evidence" value="ECO:0007669"/>
    <property type="project" value="InterPro"/>
</dbReference>
<comment type="similarity">
    <text evidence="2 7">Belongs to the acyl-CoA dehydrogenase family.</text>
</comment>
<reference evidence="11 12" key="1">
    <citation type="journal article" date="1997" name="Nature">
        <title>The complete genome sequence of the hyperthermophilic, sulphate-reducing archaeon Archaeoglobus fulgidus.</title>
        <authorList>
            <person name="Klenk H.P."/>
            <person name="Clayton R.A."/>
            <person name="Tomb J."/>
            <person name="White O."/>
            <person name="Nelson K.E."/>
            <person name="Ketchum K.A."/>
            <person name="Dodson R.J."/>
            <person name="Gwinn M."/>
            <person name="Hickey E.K."/>
            <person name="Peterson J.D."/>
            <person name="Richardson D.L."/>
            <person name="Kerlavage A.R."/>
            <person name="Graham D.E."/>
            <person name="Kyrpides N.C."/>
            <person name="Fleischmann R.D."/>
            <person name="Quackenbush J."/>
            <person name="Lee N.H."/>
            <person name="Sutton G.G."/>
            <person name="Gill S."/>
            <person name="Kirkness E.F."/>
            <person name="Dougherty B.A."/>
            <person name="McKenney K."/>
            <person name="Adams M.D."/>
            <person name="Loftus B."/>
            <person name="Peterson S."/>
            <person name="Reich C.I."/>
            <person name="McNeil L.K."/>
            <person name="Badger J.H."/>
            <person name="Glodek A."/>
            <person name="Zhou L."/>
            <person name="Overbeek R."/>
            <person name="Gocayne J.D."/>
            <person name="Weidman J.F."/>
            <person name="McDonald L."/>
            <person name="Utterback T."/>
            <person name="Cotton M.D."/>
            <person name="Spriggs T."/>
            <person name="Artiach P."/>
            <person name="Kaine B.P."/>
            <person name="Sykes S.M."/>
            <person name="Sadow P.W."/>
            <person name="D'Andrea K.P."/>
            <person name="Bowman C."/>
            <person name="Fujii C."/>
            <person name="Garland S.A."/>
            <person name="Mason T.M."/>
            <person name="Olsen G.J."/>
            <person name="Fraser C.M."/>
            <person name="Smith H.O."/>
            <person name="Woese C.R."/>
            <person name="Venter J.C."/>
        </authorList>
    </citation>
    <scope>NUCLEOTIDE SEQUENCE [LARGE SCALE GENOMIC DNA]</scope>
    <source>
        <strain evidence="12">ATCC 49558 / DSM 4304 / JCM 9628 / NBRC 100126 / VC-16</strain>
    </source>
</reference>